<evidence type="ECO:0000256" key="1">
    <source>
        <dbReference type="SAM" id="MobiDB-lite"/>
    </source>
</evidence>
<feature type="transmembrane region" description="Helical" evidence="2">
    <location>
        <begin position="551"/>
        <end position="573"/>
    </location>
</feature>
<keyword evidence="2" id="KW-0472">Membrane</keyword>
<feature type="region of interest" description="Disordered" evidence="1">
    <location>
        <begin position="867"/>
        <end position="903"/>
    </location>
</feature>
<keyword evidence="2" id="KW-1133">Transmembrane helix</keyword>
<keyword evidence="4" id="KW-1185">Reference proteome</keyword>
<dbReference type="Gene3D" id="1.10.287.70">
    <property type="match status" value="1"/>
</dbReference>
<keyword evidence="2" id="KW-0812">Transmembrane</keyword>
<evidence type="ECO:0000313" key="4">
    <source>
        <dbReference type="Proteomes" id="UP001642540"/>
    </source>
</evidence>
<feature type="transmembrane region" description="Helical" evidence="2">
    <location>
        <begin position="789"/>
        <end position="813"/>
    </location>
</feature>
<protein>
    <submittedName>
        <fullName evidence="3">Uncharacterized protein</fullName>
    </submittedName>
</protein>
<sequence>MTMKSRNVKRRVVKIKSYHLVATALKLTLIFSMLRTAICNENVKLIIKPFSTKLEDEKQFEPEIIINLNKYLLELDPSCLIHITNYQNGNLLPFATPVLLQQMKPGMVENLEQWTPGHLIMSVPAEFKLPMDVVGIEYGGIIPCPTSHFLSECMRRGVCSSICGELDFGYFLAHSKPWRCEATITLFPPKHLLTTQKEWLLRRDKDLKLKLRDLRAYSTIFRAISRTGAHYSVRGLNKVIPSHQPINILVLRDSDVKGGGKIKNLDGKLQFWMDHFLISAFRYRYYGHFQYPIRRTELTRNIFVLFLTKQLTRNLAEISDLLSVGMSSVGPKIELISSKRLVKGIAHGSYFDMLDVLNQIGFARGSQMAFCNFIYDRLHLYKASNEIGLVAAYSKVWTTIMSNMSIVLGEVACNPNTAQLTPLLHKIPNAAIVSLAAYNLGTQEYSPIQVEDSGQSLGIISCGQPAVSPITLTPLFSIFDSRIWFCIFITFFVIAPIAAYGVESQSKKMRKTISKNKKRCQAVLNHLCLSLLILLKQGAPRLMTRTKFPGLKFVAGSILLIGLVISNAYLYPYNLRRLISPRRLSRPWHYHDLIRGNYQIFTRANIEGISEGSMISNMKQTSEHSFVGLSIKSKLSSEVSTVAESNPQARGIQNILQRSSLHPHIFSKAHLGKTQIDKKQFRAIEKSILLKELLECRRVAIVLPFQKMYEYYTETRFRRFPAVSVMPETLHRKVVGIHLSGWLSDEIISRVGTMYSSGILGWLKGRFGFDKEGKLGGSRYHRYVTAASMSGNIIVVFLLLAFGLFIGAFSFFIEKMIHFMKYSDFEGKEKTPTEKVEEASEESNISEGRQVDKEKRNEFRFHKSEVSSLTRDQVASTTPSISTSPIKQELETRSTSNKTSPPIHVIRLRKDVDVDEIVAVDDV</sequence>
<feature type="region of interest" description="Disordered" evidence="1">
    <location>
        <begin position="833"/>
        <end position="852"/>
    </location>
</feature>
<reference evidence="3 4" key="1">
    <citation type="submission" date="2024-08" db="EMBL/GenBank/DDBJ databases">
        <authorList>
            <person name="Cucini C."/>
            <person name="Frati F."/>
        </authorList>
    </citation>
    <scope>NUCLEOTIDE SEQUENCE [LARGE SCALE GENOMIC DNA]</scope>
</reference>
<proteinExistence type="predicted"/>
<accession>A0ABP1PZU1</accession>
<gene>
    <name evidence="3" type="ORF">ODALV1_LOCUS5697</name>
</gene>
<feature type="transmembrane region" description="Helical" evidence="2">
    <location>
        <begin position="522"/>
        <end position="539"/>
    </location>
</feature>
<dbReference type="Proteomes" id="UP001642540">
    <property type="component" value="Unassembled WGS sequence"/>
</dbReference>
<dbReference type="EMBL" id="CAXLJM020000017">
    <property type="protein sequence ID" value="CAL8084096.1"/>
    <property type="molecule type" value="Genomic_DNA"/>
</dbReference>
<feature type="compositionally biased region" description="Low complexity" evidence="1">
    <location>
        <begin position="876"/>
        <end position="886"/>
    </location>
</feature>
<feature type="transmembrane region" description="Helical" evidence="2">
    <location>
        <begin position="482"/>
        <end position="502"/>
    </location>
</feature>
<evidence type="ECO:0000313" key="3">
    <source>
        <dbReference type="EMBL" id="CAL8084096.1"/>
    </source>
</evidence>
<name>A0ABP1PZU1_9HEXA</name>
<comment type="caution">
    <text evidence="3">The sequence shown here is derived from an EMBL/GenBank/DDBJ whole genome shotgun (WGS) entry which is preliminary data.</text>
</comment>
<organism evidence="3 4">
    <name type="scientific">Orchesella dallaii</name>
    <dbReference type="NCBI Taxonomy" id="48710"/>
    <lineage>
        <taxon>Eukaryota</taxon>
        <taxon>Metazoa</taxon>
        <taxon>Ecdysozoa</taxon>
        <taxon>Arthropoda</taxon>
        <taxon>Hexapoda</taxon>
        <taxon>Collembola</taxon>
        <taxon>Entomobryomorpha</taxon>
        <taxon>Entomobryoidea</taxon>
        <taxon>Orchesellidae</taxon>
        <taxon>Orchesellinae</taxon>
        <taxon>Orchesella</taxon>
    </lineage>
</organism>
<evidence type="ECO:0000256" key="2">
    <source>
        <dbReference type="SAM" id="Phobius"/>
    </source>
</evidence>